<dbReference type="Pfam" id="PF07002">
    <property type="entry name" value="Copine"/>
    <property type="match status" value="1"/>
</dbReference>
<evidence type="ECO:0000256" key="1">
    <source>
        <dbReference type="SAM" id="MobiDB-lite"/>
    </source>
</evidence>
<accession>A0A8J2L452</accession>
<dbReference type="InterPro" id="IPR045052">
    <property type="entry name" value="Copine"/>
</dbReference>
<gene>
    <name evidence="3" type="ORF">AFUS01_LOCUS34847</name>
</gene>
<feature type="non-terminal residue" evidence="3">
    <location>
        <position position="1"/>
    </location>
</feature>
<organism evidence="3 4">
    <name type="scientific">Allacma fusca</name>
    <dbReference type="NCBI Taxonomy" id="39272"/>
    <lineage>
        <taxon>Eukaryota</taxon>
        <taxon>Metazoa</taxon>
        <taxon>Ecdysozoa</taxon>
        <taxon>Arthropoda</taxon>
        <taxon>Hexapoda</taxon>
        <taxon>Collembola</taxon>
        <taxon>Symphypleona</taxon>
        <taxon>Sminthuridae</taxon>
        <taxon>Allacma</taxon>
    </lineage>
</organism>
<dbReference type="InterPro" id="IPR010734">
    <property type="entry name" value="Copine_C"/>
</dbReference>
<dbReference type="AlphaFoldDB" id="A0A8J2L452"/>
<dbReference type="PANTHER" id="PTHR10857">
    <property type="entry name" value="COPINE"/>
    <property type="match status" value="1"/>
</dbReference>
<evidence type="ECO:0000313" key="3">
    <source>
        <dbReference type="EMBL" id="CAG7824703.1"/>
    </source>
</evidence>
<feature type="region of interest" description="Disordered" evidence="1">
    <location>
        <begin position="128"/>
        <end position="168"/>
    </location>
</feature>
<dbReference type="Proteomes" id="UP000708208">
    <property type="component" value="Unassembled WGS sequence"/>
</dbReference>
<dbReference type="OrthoDB" id="5855668at2759"/>
<feature type="non-terminal residue" evidence="3">
    <location>
        <position position="186"/>
    </location>
</feature>
<proteinExistence type="predicted"/>
<name>A0A8J2L452_9HEXA</name>
<keyword evidence="4" id="KW-1185">Reference proteome</keyword>
<evidence type="ECO:0000259" key="2">
    <source>
        <dbReference type="Pfam" id="PF07002"/>
    </source>
</evidence>
<feature type="domain" description="Copine C-terminal" evidence="2">
    <location>
        <begin position="2"/>
        <end position="109"/>
    </location>
</feature>
<evidence type="ECO:0000313" key="4">
    <source>
        <dbReference type="Proteomes" id="UP000708208"/>
    </source>
</evidence>
<protein>
    <recommendedName>
        <fullName evidence="2">Copine C-terminal domain-containing protein</fullName>
    </recommendedName>
</protein>
<dbReference type="EMBL" id="CAJVCH010533686">
    <property type="protein sequence ID" value="CAG7824703.1"/>
    <property type="molecule type" value="Genomic_DNA"/>
</dbReference>
<dbReference type="GO" id="GO:0005544">
    <property type="term" value="F:calcium-dependent phospholipid binding"/>
    <property type="evidence" value="ECO:0007669"/>
    <property type="project" value="InterPro"/>
</dbReference>
<dbReference type="PANTHER" id="PTHR10857:SF106">
    <property type="entry name" value="C2 DOMAIN-CONTAINING PROTEIN"/>
    <property type="match status" value="1"/>
</dbReference>
<dbReference type="GO" id="GO:0071277">
    <property type="term" value="P:cellular response to calcium ion"/>
    <property type="evidence" value="ECO:0007669"/>
    <property type="project" value="TreeGrafter"/>
</dbReference>
<sequence length="186" mass="20623">ACMKKIQLYAPTNFETVIRVVTQLASKCKTGEHYYILVIITDGVISDMTKTKKAIIDACAHPISIVIIGVGEADFAAMEELDGDAVRISVRNKIAARDIVQFVAYRSARAWMGATGECTTDGLKIQVRDEEEEKEGEEKTEKTSNTSKANLDYGDDSEEERDSTTRLVQSQLAKEVLFEIPDQLRG</sequence>
<reference evidence="3" key="1">
    <citation type="submission" date="2021-06" db="EMBL/GenBank/DDBJ databases">
        <authorList>
            <person name="Hodson N. C."/>
            <person name="Mongue J. A."/>
            <person name="Jaron S. K."/>
        </authorList>
    </citation>
    <scope>NUCLEOTIDE SEQUENCE</scope>
</reference>
<comment type="caution">
    <text evidence="3">The sequence shown here is derived from an EMBL/GenBank/DDBJ whole genome shotgun (WGS) entry which is preliminary data.</text>
</comment>
<dbReference type="GO" id="GO:0005886">
    <property type="term" value="C:plasma membrane"/>
    <property type="evidence" value="ECO:0007669"/>
    <property type="project" value="TreeGrafter"/>
</dbReference>